<dbReference type="Pfam" id="PF09079">
    <property type="entry name" value="WHD_Cdc6"/>
    <property type="match status" value="1"/>
</dbReference>
<sequence length="453" mass="50518">MVSAQDIERMAAQAEQENSLFAAKGALDTFSSSSKTQAIGREAEAGQLVKALAGGQKQGYVSPFVFVYGRSGSGKSTVVQFVCEHLPRLLAFRLVNLRRVRTVYGCACLILEELGGDPKGGQTIDSIIERIAGGIEALAAAKFFVLVLDEFDVLLHDKRGRASDFVYKLLAVQQKLREEKGCMVCVIAISNNVMAAEEMDDRVRSRIGSCPEVFFDAYQKEEVVAILKDRAARAFVQPVGDEVIEYCAEKSSQEHGDARRAIDLLRMAAEIAGAEGGKNVSKLHIDMAEERLQKDRVERALSQASYHQKVAAGALVRITYLTQDAGESWYSTSTLYRQYCMSIRKTVRPLSYRRVAELFSELESAGLAVSRTGSKGRHGYGREYKLTLPPEVVGSKCLPDWWKILVEQKKKHEERMEKYKEEANKSDMPEPMRRCMRDAEKLDKESWAAFVGL</sequence>
<keyword evidence="3 5" id="KW-0547">Nucleotide-binding</keyword>
<dbReference type="AlphaFoldDB" id="A0A075MLR9"/>
<comment type="similarity">
    <text evidence="1 5">Belongs to the CDC6/cdc18 family.</text>
</comment>
<gene>
    <name evidence="8" type="ORF">NTE_00001</name>
</gene>
<dbReference type="STRING" id="1459636.NTE_00001"/>
<dbReference type="EMBL" id="CP007174">
    <property type="protein sequence ID" value="AIF82085.1"/>
    <property type="molecule type" value="Genomic_DNA"/>
</dbReference>
<dbReference type="SUPFAM" id="SSF52540">
    <property type="entry name" value="P-loop containing nucleoside triphosphate hydrolases"/>
    <property type="match status" value="1"/>
</dbReference>
<dbReference type="InterPro" id="IPR049945">
    <property type="entry name" value="AAA_22"/>
</dbReference>
<dbReference type="CDD" id="cd08768">
    <property type="entry name" value="Cdc6_C"/>
    <property type="match status" value="1"/>
</dbReference>
<dbReference type="InterPro" id="IPR036390">
    <property type="entry name" value="WH_DNA-bd_sf"/>
</dbReference>
<feature type="domain" description="AAA+ ATPase" evidence="6">
    <location>
        <begin position="61"/>
        <end position="213"/>
    </location>
</feature>
<evidence type="ECO:0000256" key="2">
    <source>
        <dbReference type="ARBA" id="ARBA00022705"/>
    </source>
</evidence>
<dbReference type="PANTHER" id="PTHR10763:SF26">
    <property type="entry name" value="CELL DIVISION CONTROL PROTEIN 6 HOMOLOG"/>
    <property type="match status" value="1"/>
</dbReference>
<dbReference type="HOGENOM" id="CLU_025112_3_1_2"/>
<dbReference type="Pfam" id="PF13401">
    <property type="entry name" value="AAA_22"/>
    <property type="match status" value="1"/>
</dbReference>
<dbReference type="SMART" id="SM01074">
    <property type="entry name" value="Cdc6_C"/>
    <property type="match status" value="1"/>
</dbReference>
<evidence type="ECO:0000259" key="6">
    <source>
        <dbReference type="SMART" id="SM00382"/>
    </source>
</evidence>
<reference evidence="8 9" key="1">
    <citation type="journal article" date="2014" name="PLoS ONE">
        <title>Genome Sequence of Candidatus Nitrososphaera evergladensis from Group I.1b Enriched from Everglades Soil Reveals Novel Genomic Features of the Ammonia-Oxidizing Archaea.</title>
        <authorList>
            <person name="Zhalnina K.V."/>
            <person name="Dias R."/>
            <person name="Leonard M.T."/>
            <person name="Dorr de Quadros P."/>
            <person name="Camargo F.A."/>
            <person name="Drew J.C."/>
            <person name="Farmerie W.G."/>
            <person name="Daroub S.H."/>
            <person name="Triplett E.W."/>
        </authorList>
    </citation>
    <scope>NUCLEOTIDE SEQUENCE [LARGE SCALE GENOMIC DNA]</scope>
    <source>
        <strain evidence="8 9">SR1</strain>
    </source>
</reference>
<dbReference type="OrthoDB" id="195574at2157"/>
<dbReference type="GO" id="GO:0006260">
    <property type="term" value="P:DNA replication"/>
    <property type="evidence" value="ECO:0007669"/>
    <property type="project" value="UniProtKB-UniRule"/>
</dbReference>
<comment type="function">
    <text evidence="5">Involved in regulation of DNA replication.</text>
</comment>
<dbReference type="GeneID" id="41595955"/>
<dbReference type="Gene3D" id="3.40.50.300">
    <property type="entry name" value="P-loop containing nucleotide triphosphate hydrolases"/>
    <property type="match status" value="1"/>
</dbReference>
<dbReference type="CDD" id="cd00009">
    <property type="entry name" value="AAA"/>
    <property type="match status" value="1"/>
</dbReference>
<evidence type="ECO:0000256" key="5">
    <source>
        <dbReference type="HAMAP-Rule" id="MF_01407"/>
    </source>
</evidence>
<feature type="binding site" evidence="5">
    <location>
        <position position="230"/>
    </location>
    <ligand>
        <name>ATP</name>
        <dbReference type="ChEBI" id="CHEBI:30616"/>
    </ligand>
</feature>
<dbReference type="PANTHER" id="PTHR10763">
    <property type="entry name" value="CELL DIVISION CONTROL PROTEIN 6-RELATED"/>
    <property type="match status" value="1"/>
</dbReference>
<proteinExistence type="inferred from homology"/>
<dbReference type="InterPro" id="IPR027417">
    <property type="entry name" value="P-loop_NTPase"/>
</dbReference>
<dbReference type="HAMAP" id="MF_01407">
    <property type="entry name" value="ORC1_type_DNA_replic_protein"/>
    <property type="match status" value="1"/>
</dbReference>
<dbReference type="Pfam" id="PF22703">
    <property type="entry name" value="Cdc6_lid"/>
    <property type="match status" value="1"/>
</dbReference>
<dbReference type="InterPro" id="IPR015163">
    <property type="entry name" value="Cdc6_C"/>
</dbReference>
<keyword evidence="9" id="KW-1185">Reference proteome</keyword>
<name>A0A075MLR9_9ARCH</name>
<feature type="binding site" evidence="5">
    <location>
        <begin position="73"/>
        <end position="77"/>
    </location>
    <ligand>
        <name>ATP</name>
        <dbReference type="ChEBI" id="CHEBI:30616"/>
    </ligand>
</feature>
<organism evidence="8 9">
    <name type="scientific">Candidatus Nitrososphaera evergladensis SR1</name>
    <dbReference type="NCBI Taxonomy" id="1459636"/>
    <lineage>
        <taxon>Archaea</taxon>
        <taxon>Nitrososphaerota</taxon>
        <taxon>Nitrososphaeria</taxon>
        <taxon>Nitrososphaerales</taxon>
        <taxon>Nitrososphaeraceae</taxon>
        <taxon>Nitrososphaera</taxon>
    </lineage>
</organism>
<evidence type="ECO:0000256" key="4">
    <source>
        <dbReference type="ARBA" id="ARBA00022840"/>
    </source>
</evidence>
<dbReference type="Proteomes" id="UP000028194">
    <property type="component" value="Chromosome"/>
</dbReference>
<dbReference type="InterPro" id="IPR014277">
    <property type="entry name" value="Orc1/Cdc6_arc"/>
</dbReference>
<keyword evidence="4 5" id="KW-0067">ATP-binding</keyword>
<evidence type="ECO:0000256" key="3">
    <source>
        <dbReference type="ARBA" id="ARBA00022741"/>
    </source>
</evidence>
<dbReference type="CDD" id="cd18139">
    <property type="entry name" value="HLD_clamp_RarA"/>
    <property type="match status" value="1"/>
</dbReference>
<evidence type="ECO:0000313" key="8">
    <source>
        <dbReference type="EMBL" id="AIF82085.1"/>
    </source>
</evidence>
<dbReference type="InterPro" id="IPR003593">
    <property type="entry name" value="AAA+_ATPase"/>
</dbReference>
<dbReference type="SUPFAM" id="SSF46785">
    <property type="entry name" value="Winged helix' DNA-binding domain"/>
    <property type="match status" value="1"/>
</dbReference>
<dbReference type="KEGG" id="nev:NTE_00001"/>
<dbReference type="SMART" id="SM00382">
    <property type="entry name" value="AAA"/>
    <property type="match status" value="1"/>
</dbReference>
<keyword evidence="2 5" id="KW-0235">DNA replication</keyword>
<evidence type="ECO:0000256" key="1">
    <source>
        <dbReference type="ARBA" id="ARBA00006184"/>
    </source>
</evidence>
<dbReference type="InterPro" id="IPR055237">
    <property type="entry name" value="Cdc6_lid"/>
</dbReference>
<feature type="binding site" evidence="5">
    <location>
        <position position="218"/>
    </location>
    <ligand>
        <name>ATP</name>
        <dbReference type="ChEBI" id="CHEBI:30616"/>
    </ligand>
</feature>
<dbReference type="InterPro" id="IPR050311">
    <property type="entry name" value="ORC1/CDC6"/>
</dbReference>
<dbReference type="GO" id="GO:0005524">
    <property type="term" value="F:ATP binding"/>
    <property type="evidence" value="ECO:0007669"/>
    <property type="project" value="UniProtKB-UniRule"/>
</dbReference>
<accession>A0A075MLR9</accession>
<dbReference type="InterPro" id="IPR036388">
    <property type="entry name" value="WH-like_DNA-bd_sf"/>
</dbReference>
<protein>
    <recommendedName>
        <fullName evidence="5">ORC1-type DNA replication protein</fullName>
    </recommendedName>
</protein>
<evidence type="ECO:0000259" key="7">
    <source>
        <dbReference type="SMART" id="SM01074"/>
    </source>
</evidence>
<dbReference type="RefSeq" id="WP_148699157.1">
    <property type="nucleotide sequence ID" value="NZ_CP007174.1"/>
</dbReference>
<dbReference type="Gene3D" id="1.10.8.60">
    <property type="match status" value="1"/>
</dbReference>
<evidence type="ECO:0000313" key="9">
    <source>
        <dbReference type="Proteomes" id="UP000028194"/>
    </source>
</evidence>
<dbReference type="NCBIfam" id="TIGR02928">
    <property type="entry name" value="orc1/cdc6 family replication initiation protein"/>
    <property type="match status" value="1"/>
</dbReference>
<dbReference type="eggNOG" id="arCOG00467">
    <property type="taxonomic scope" value="Archaea"/>
</dbReference>
<dbReference type="Gene3D" id="1.10.10.10">
    <property type="entry name" value="Winged helix-like DNA-binding domain superfamily/Winged helix DNA-binding domain"/>
    <property type="match status" value="1"/>
</dbReference>
<feature type="domain" description="Cdc6 C-terminal" evidence="7">
    <location>
        <begin position="315"/>
        <end position="397"/>
    </location>
</feature>